<dbReference type="HOGENOM" id="CLU_005533_3_0_6"/>
<evidence type="ECO:0000256" key="3">
    <source>
        <dbReference type="ARBA" id="ARBA00022691"/>
    </source>
</evidence>
<evidence type="ECO:0000313" key="7">
    <source>
        <dbReference type="Proteomes" id="UP000000770"/>
    </source>
</evidence>
<dbReference type="RefSeq" id="WP_006085402.1">
    <property type="nucleotide sequence ID" value="NC_009997.1"/>
</dbReference>
<dbReference type="SUPFAM" id="SSF53335">
    <property type="entry name" value="S-adenosyl-L-methionine-dependent methyltransferases"/>
    <property type="match status" value="1"/>
</dbReference>
<dbReference type="AlphaFoldDB" id="A9L5Z8"/>
<dbReference type="KEGG" id="sbn:Sbal195_2765"/>
<gene>
    <name evidence="6" type="ordered locus">Sbal195_2765</name>
</gene>
<protein>
    <submittedName>
        <fullName evidence="6">O-methyltransferase family 2</fullName>
    </submittedName>
</protein>
<dbReference type="GeneID" id="11772860"/>
<keyword evidence="3" id="KW-0949">S-adenosyl-L-methionine</keyword>
<feature type="domain" description="O-methyltransferase C-terminal" evidence="4">
    <location>
        <begin position="182"/>
        <end position="334"/>
    </location>
</feature>
<evidence type="ECO:0000259" key="4">
    <source>
        <dbReference type="Pfam" id="PF00891"/>
    </source>
</evidence>
<dbReference type="InterPro" id="IPR029063">
    <property type="entry name" value="SAM-dependent_MTases_sf"/>
</dbReference>
<evidence type="ECO:0000259" key="5">
    <source>
        <dbReference type="Pfam" id="PF21212"/>
    </source>
</evidence>
<dbReference type="PROSITE" id="PS51683">
    <property type="entry name" value="SAM_OMT_II"/>
    <property type="match status" value="1"/>
</dbReference>
<dbReference type="PANTHER" id="PTHR43712">
    <property type="entry name" value="PUTATIVE (AFU_ORTHOLOGUE AFUA_4G14580)-RELATED"/>
    <property type="match status" value="1"/>
</dbReference>
<dbReference type="InterPro" id="IPR036390">
    <property type="entry name" value="WH_DNA-bd_sf"/>
</dbReference>
<evidence type="ECO:0000313" key="6">
    <source>
        <dbReference type="EMBL" id="ABX49932.1"/>
    </source>
</evidence>
<dbReference type="GO" id="GO:0008171">
    <property type="term" value="F:O-methyltransferase activity"/>
    <property type="evidence" value="ECO:0007669"/>
    <property type="project" value="InterPro"/>
</dbReference>
<dbReference type="Gene3D" id="1.20.58.1390">
    <property type="match status" value="1"/>
</dbReference>
<dbReference type="Pfam" id="PF21212">
    <property type="entry name" value="Dimerisation2-like_dom"/>
    <property type="match status" value="1"/>
</dbReference>
<dbReference type="InterPro" id="IPR001077">
    <property type="entry name" value="COMT_C"/>
</dbReference>
<dbReference type="Gene3D" id="1.10.10.10">
    <property type="entry name" value="Winged helix-like DNA-binding domain superfamily/Winged helix DNA-binding domain"/>
    <property type="match status" value="1"/>
</dbReference>
<dbReference type="GO" id="GO:0032259">
    <property type="term" value="P:methylation"/>
    <property type="evidence" value="ECO:0007669"/>
    <property type="project" value="UniProtKB-KW"/>
</dbReference>
<keyword evidence="1 6" id="KW-0489">Methyltransferase</keyword>
<accession>A9L5Z8</accession>
<organism evidence="6 7">
    <name type="scientific">Shewanella baltica (strain OS195)</name>
    <dbReference type="NCBI Taxonomy" id="399599"/>
    <lineage>
        <taxon>Bacteria</taxon>
        <taxon>Pseudomonadati</taxon>
        <taxon>Pseudomonadota</taxon>
        <taxon>Gammaproteobacteria</taxon>
        <taxon>Alteromonadales</taxon>
        <taxon>Shewanellaceae</taxon>
        <taxon>Shewanella</taxon>
    </lineage>
</organism>
<feature type="domain" description="BVU-1015-like N-terminal dimerisation-like" evidence="5">
    <location>
        <begin position="18"/>
        <end position="85"/>
    </location>
</feature>
<evidence type="ECO:0000256" key="2">
    <source>
        <dbReference type="ARBA" id="ARBA00022679"/>
    </source>
</evidence>
<name>A9L5Z8_SHEB9</name>
<evidence type="ECO:0000256" key="1">
    <source>
        <dbReference type="ARBA" id="ARBA00022603"/>
    </source>
</evidence>
<dbReference type="PIRSF" id="PIRSF005739">
    <property type="entry name" value="O-mtase"/>
    <property type="match status" value="1"/>
</dbReference>
<dbReference type="InterPro" id="IPR049480">
    <property type="entry name" value="BVU_1015-like_N"/>
</dbReference>
<dbReference type="EMBL" id="CP000891">
    <property type="protein sequence ID" value="ABX49932.1"/>
    <property type="molecule type" value="Genomic_DNA"/>
</dbReference>
<proteinExistence type="predicted"/>
<reference evidence="6 7" key="1">
    <citation type="submission" date="2007-11" db="EMBL/GenBank/DDBJ databases">
        <title>Complete sequence of chromosome of Shewanella baltica OS195.</title>
        <authorList>
            <consortium name="US DOE Joint Genome Institute"/>
            <person name="Copeland A."/>
            <person name="Lucas S."/>
            <person name="Lapidus A."/>
            <person name="Barry K."/>
            <person name="Glavina del Rio T."/>
            <person name="Dalin E."/>
            <person name="Tice H."/>
            <person name="Pitluck S."/>
            <person name="Chain P."/>
            <person name="Malfatti S."/>
            <person name="Shin M."/>
            <person name="Vergez L."/>
            <person name="Schmutz J."/>
            <person name="Larimer F."/>
            <person name="Land M."/>
            <person name="Hauser L."/>
            <person name="Kyrpides N."/>
            <person name="Kim E."/>
            <person name="Brettar I."/>
            <person name="Rodrigues J."/>
            <person name="Konstantinidis K."/>
            <person name="Klappenbach J."/>
            <person name="Hofle M."/>
            <person name="Tiedje J."/>
            <person name="Richardson P."/>
        </authorList>
    </citation>
    <scope>NUCLEOTIDE SEQUENCE [LARGE SCALE GENOMIC DNA]</scope>
    <source>
        <strain evidence="6 7">OS195</strain>
    </source>
</reference>
<dbReference type="Pfam" id="PF00891">
    <property type="entry name" value="Methyltransf_2"/>
    <property type="match status" value="1"/>
</dbReference>
<dbReference type="Proteomes" id="UP000000770">
    <property type="component" value="Chromosome"/>
</dbReference>
<dbReference type="InterPro" id="IPR036388">
    <property type="entry name" value="WH-like_DNA-bd_sf"/>
</dbReference>
<dbReference type="PANTHER" id="PTHR43712:SF2">
    <property type="entry name" value="O-METHYLTRANSFERASE CICE"/>
    <property type="match status" value="1"/>
</dbReference>
<dbReference type="SUPFAM" id="SSF46785">
    <property type="entry name" value="Winged helix' DNA-binding domain"/>
    <property type="match status" value="1"/>
</dbReference>
<dbReference type="Gene3D" id="3.40.50.150">
    <property type="entry name" value="Vaccinia Virus protein VP39"/>
    <property type="match status" value="1"/>
</dbReference>
<keyword evidence="2 6" id="KW-0808">Transferase</keyword>
<sequence length="363" mass="40171">MPFYRTPSHISAFNAKFEAQKIAFGPISFQVAHCLLKFDVLAQIDSAAERGITAAELSQSTPLSEYALGVLLDMGLSMGLVWQHESGYVLDKTGHFLLHDDMAAINLNFVQDVCYQGLFSLDTALLEGKAAGLKVFGDWDTIYPALKDLPPKAKQSWFAFDHYYSDHAFPQLLPLVFAHKPSHLVDIGGNTGKWALSCCDYDANIEVTIMDYPGQLEVATQNAIARGVAARVHTFATDLLDDTLPFVDGADTYWMSQFLDCFSTSQILSILQRTAKAMTPNSQLFIVETFWDRQPSAASAYCVNATSLYFSAMANGNSRMYHSKDLLALLHQAGLYVDEDTDNLGLGHTLLRCKLKPKFNGNH</sequence>
<dbReference type="InterPro" id="IPR016461">
    <property type="entry name" value="COMT-like"/>
</dbReference>